<comment type="subcellular location">
    <subcellularLocation>
        <location evidence="1">Cell membrane</location>
        <topology evidence="1">Multi-pass membrane protein</topology>
    </subcellularLocation>
</comment>
<feature type="transmembrane region" description="Helical" evidence="7">
    <location>
        <begin position="27"/>
        <end position="50"/>
    </location>
</feature>
<protein>
    <recommendedName>
        <fullName evidence="10">YihY/virulence factor BrkB family protein</fullName>
    </recommendedName>
</protein>
<evidence type="ECO:0000313" key="8">
    <source>
        <dbReference type="EMBL" id="GAA5495589.1"/>
    </source>
</evidence>
<feature type="transmembrane region" description="Helical" evidence="7">
    <location>
        <begin position="134"/>
        <end position="157"/>
    </location>
</feature>
<feature type="region of interest" description="Disordered" evidence="6">
    <location>
        <begin position="283"/>
        <end position="306"/>
    </location>
</feature>
<keyword evidence="3 7" id="KW-0812">Transmembrane</keyword>
<feature type="transmembrane region" description="Helical" evidence="7">
    <location>
        <begin position="241"/>
        <end position="266"/>
    </location>
</feature>
<name>A0ABP9V1X5_9BACT</name>
<accession>A0ABP9V1X5</accession>
<dbReference type="PANTHER" id="PTHR30213">
    <property type="entry name" value="INNER MEMBRANE PROTEIN YHJD"/>
    <property type="match status" value="1"/>
</dbReference>
<reference evidence="8 9" key="1">
    <citation type="submission" date="2024-02" db="EMBL/GenBank/DDBJ databases">
        <title>Rubritalea halochordaticola NBRC 107102.</title>
        <authorList>
            <person name="Ichikawa N."/>
            <person name="Katano-Makiyama Y."/>
            <person name="Hidaka K."/>
        </authorList>
    </citation>
    <scope>NUCLEOTIDE SEQUENCE [LARGE SCALE GENOMIC DNA]</scope>
    <source>
        <strain evidence="8 9">NBRC 107102</strain>
    </source>
</reference>
<keyword evidence="2" id="KW-1003">Cell membrane</keyword>
<feature type="transmembrane region" description="Helical" evidence="7">
    <location>
        <begin position="210"/>
        <end position="229"/>
    </location>
</feature>
<sequence>MIPWAKRILKAARNWWVHGHANEAAALAFYSLFSLIPILVIGLTVASWIVDKETALRSLLERTTDVTGFSVTKYLSQILSQDLNWIGSGVSPILGGILLAFSATKVITELRRSLSKVFGTPLYKKRSHAALANLMGRFTSLILIVMLGISIASAVIYETVIALIKNSLSGSPFLLQFISILSPIITLAAMTLLTAIVMRWLPKRPPKFREALVGGFASSLLLVVLKFGLTTFLQHAHIGDIYGGALTLVLLLLWVYFVMQAVLYGAELAATLANERRSLEEHAVEDMEGSVTEYRSSQPPTAHSKH</sequence>
<dbReference type="PIRSF" id="PIRSF035875">
    <property type="entry name" value="RNase_BN"/>
    <property type="match status" value="1"/>
</dbReference>
<dbReference type="Proteomes" id="UP001424741">
    <property type="component" value="Unassembled WGS sequence"/>
</dbReference>
<dbReference type="InterPro" id="IPR017039">
    <property type="entry name" value="Virul_fac_BrkB"/>
</dbReference>
<evidence type="ECO:0000256" key="2">
    <source>
        <dbReference type="ARBA" id="ARBA00022475"/>
    </source>
</evidence>
<evidence type="ECO:0000256" key="7">
    <source>
        <dbReference type="SAM" id="Phobius"/>
    </source>
</evidence>
<feature type="transmembrane region" description="Helical" evidence="7">
    <location>
        <begin position="177"/>
        <end position="198"/>
    </location>
</feature>
<dbReference type="RefSeq" id="WP_346188360.1">
    <property type="nucleotide sequence ID" value="NZ_BAABRL010000004.1"/>
</dbReference>
<evidence type="ECO:0000313" key="9">
    <source>
        <dbReference type="Proteomes" id="UP001424741"/>
    </source>
</evidence>
<dbReference type="EMBL" id="BAABRL010000004">
    <property type="protein sequence ID" value="GAA5495589.1"/>
    <property type="molecule type" value="Genomic_DNA"/>
</dbReference>
<dbReference type="PANTHER" id="PTHR30213:SF0">
    <property type="entry name" value="UPF0761 MEMBRANE PROTEIN YIHY"/>
    <property type="match status" value="1"/>
</dbReference>
<feature type="compositionally biased region" description="Polar residues" evidence="6">
    <location>
        <begin position="293"/>
        <end position="306"/>
    </location>
</feature>
<evidence type="ECO:0000256" key="1">
    <source>
        <dbReference type="ARBA" id="ARBA00004651"/>
    </source>
</evidence>
<feature type="transmembrane region" description="Helical" evidence="7">
    <location>
        <begin position="85"/>
        <end position="107"/>
    </location>
</feature>
<keyword evidence="4 7" id="KW-1133">Transmembrane helix</keyword>
<organism evidence="8 9">
    <name type="scientific">Rubritalea halochordaticola</name>
    <dbReference type="NCBI Taxonomy" id="714537"/>
    <lineage>
        <taxon>Bacteria</taxon>
        <taxon>Pseudomonadati</taxon>
        <taxon>Verrucomicrobiota</taxon>
        <taxon>Verrucomicrobiia</taxon>
        <taxon>Verrucomicrobiales</taxon>
        <taxon>Rubritaleaceae</taxon>
        <taxon>Rubritalea</taxon>
    </lineage>
</organism>
<keyword evidence="5 7" id="KW-0472">Membrane</keyword>
<evidence type="ECO:0000256" key="4">
    <source>
        <dbReference type="ARBA" id="ARBA00022989"/>
    </source>
</evidence>
<proteinExistence type="predicted"/>
<evidence type="ECO:0000256" key="5">
    <source>
        <dbReference type="ARBA" id="ARBA00023136"/>
    </source>
</evidence>
<evidence type="ECO:0000256" key="6">
    <source>
        <dbReference type="SAM" id="MobiDB-lite"/>
    </source>
</evidence>
<gene>
    <name evidence="8" type="ORF">Rhal01_01768</name>
</gene>
<keyword evidence="9" id="KW-1185">Reference proteome</keyword>
<evidence type="ECO:0000256" key="3">
    <source>
        <dbReference type="ARBA" id="ARBA00022692"/>
    </source>
</evidence>
<comment type="caution">
    <text evidence="8">The sequence shown here is derived from an EMBL/GenBank/DDBJ whole genome shotgun (WGS) entry which is preliminary data.</text>
</comment>
<evidence type="ECO:0008006" key="10">
    <source>
        <dbReference type="Google" id="ProtNLM"/>
    </source>
</evidence>
<dbReference type="Pfam" id="PF03631">
    <property type="entry name" value="Virul_fac_BrkB"/>
    <property type="match status" value="1"/>
</dbReference>